<evidence type="ECO:0000256" key="5">
    <source>
        <dbReference type="ARBA" id="ARBA00022614"/>
    </source>
</evidence>
<evidence type="ECO:0000259" key="12">
    <source>
        <dbReference type="Pfam" id="PF23559"/>
    </source>
</evidence>
<dbReference type="Gene3D" id="1.10.10.10">
    <property type="entry name" value="Winged helix-like DNA-binding domain superfamily/Winged helix DNA-binding domain"/>
    <property type="match status" value="1"/>
</dbReference>
<keyword evidence="5" id="KW-0433">Leucine-rich repeat</keyword>
<evidence type="ECO:0000256" key="9">
    <source>
        <dbReference type="ARBA" id="ARBA00022821"/>
    </source>
</evidence>
<feature type="domain" description="Disease resistance R13L4/SHOC-2-like LRR" evidence="13">
    <location>
        <begin position="415"/>
        <end position="602"/>
    </location>
</feature>
<dbReference type="InterPro" id="IPR042197">
    <property type="entry name" value="Apaf_helical"/>
</dbReference>
<reference evidence="14 15" key="1">
    <citation type="submission" date="2024-11" db="EMBL/GenBank/DDBJ databases">
        <title>A near-complete genome assembly of Cinchona calisaya.</title>
        <authorList>
            <person name="Lian D.C."/>
            <person name="Zhao X.W."/>
            <person name="Wei L."/>
        </authorList>
    </citation>
    <scope>NUCLEOTIDE SEQUENCE [LARGE SCALE GENOMIC DNA]</scope>
    <source>
        <tissue evidence="14">Nenye</tissue>
    </source>
</reference>
<sequence length="722" mass="83218">EQVILDQLTRGSPQRDIVSIVGMPGIGKTTLARKVYNNQNVISHFHRRAWCTVSNVYEKRELLLKILRDIHGLTNDIRQMSEEDLESKLRQFLLRNKYLVVMDDLWDDGAWNDLVNSFPNDANGSRILITSRLRDVALKIKPNGDPYSLRLLSDDESWKLLEEKIFQAEGCPDQLLLVGKQIAQQCNGLPLAVVAISGVLQRTKKGKEWWEKIAESLSSEIMKDPDARCMEILELSYKHLPGYLKTCFLYLGVFPQQKDIPVSKLIRYWLAEGFIKEAESKSLEDIAEDWLLDLIDRSLVIVTKRRSNGKVKECRVHDLLRDLCRSKAKEENFLQLVTRCDEPYASFPSSDYGFEFDFHRPVEHVTYKAYRLCIFLKRVHFVESRPSGLGTRSIIFCASGDLESSIPYDISFIYRNFKYLRVLDLECINLGVSFPVGIGLLVQLRYLAISGYLRSIPQSIAKLRKLETFVVKGFRGKVVLPDTIWHIKSLRHLHVNIHVAFKLHDEKLGRYYQLENLVSLSRLSLSCGEDTEKIMKRFPNLCKLKCIFFESWDSSRNRNQFPRLNFLNHLESLNICYYGNVLKTSELILPLNLKKLTLSNFCLPWNHISAVGRLPNLQVLKLVSGAFEGQVWDMKEKEFRELVFLKLDTLNIAQWNASCDHLPKLQRLVLKNCKDLEKIPNEFAEINTLEVIEVLWCGQSAEESAKEIEGVTGEIKVLTSPS</sequence>
<evidence type="ECO:0000256" key="6">
    <source>
        <dbReference type="ARBA" id="ARBA00022667"/>
    </source>
</evidence>
<dbReference type="GO" id="GO:0005524">
    <property type="term" value="F:ATP binding"/>
    <property type="evidence" value="ECO:0007669"/>
    <property type="project" value="UniProtKB-KW"/>
</dbReference>
<gene>
    <name evidence="14" type="ORF">ACH5RR_031851</name>
</gene>
<dbReference type="SUPFAM" id="SSF52540">
    <property type="entry name" value="P-loop containing nucleoside triphosphate hydrolases"/>
    <property type="match status" value="1"/>
</dbReference>
<accession>A0ABD2YKF9</accession>
<dbReference type="Proteomes" id="UP001630127">
    <property type="component" value="Unassembled WGS sequence"/>
</dbReference>
<organism evidence="14 15">
    <name type="scientific">Cinchona calisaya</name>
    <dbReference type="NCBI Taxonomy" id="153742"/>
    <lineage>
        <taxon>Eukaryota</taxon>
        <taxon>Viridiplantae</taxon>
        <taxon>Streptophyta</taxon>
        <taxon>Embryophyta</taxon>
        <taxon>Tracheophyta</taxon>
        <taxon>Spermatophyta</taxon>
        <taxon>Magnoliopsida</taxon>
        <taxon>eudicotyledons</taxon>
        <taxon>Gunneridae</taxon>
        <taxon>Pentapetalae</taxon>
        <taxon>asterids</taxon>
        <taxon>lamiids</taxon>
        <taxon>Gentianales</taxon>
        <taxon>Rubiaceae</taxon>
        <taxon>Cinchonoideae</taxon>
        <taxon>Cinchoneae</taxon>
        <taxon>Cinchona</taxon>
    </lineage>
</organism>
<keyword evidence="8" id="KW-0547">Nucleotide-binding</keyword>
<keyword evidence="6" id="KW-0381">Hypersensitive response</keyword>
<evidence type="ECO:0000256" key="2">
    <source>
        <dbReference type="ARBA" id="ARBA00004496"/>
    </source>
</evidence>
<dbReference type="GO" id="GO:0051607">
    <property type="term" value="P:defense response to virus"/>
    <property type="evidence" value="ECO:0007669"/>
    <property type="project" value="UniProtKB-ARBA"/>
</dbReference>
<evidence type="ECO:0000313" key="14">
    <source>
        <dbReference type="EMBL" id="KAL3506469.1"/>
    </source>
</evidence>
<name>A0ABD2YKF9_9GENT</name>
<dbReference type="FunFam" id="1.10.10.10:FF:000322">
    <property type="entry name" value="Probable disease resistance protein At1g63360"/>
    <property type="match status" value="1"/>
</dbReference>
<dbReference type="FunFam" id="3.40.50.300:FF:001091">
    <property type="entry name" value="Probable disease resistance protein At1g61300"/>
    <property type="match status" value="1"/>
</dbReference>
<dbReference type="SUPFAM" id="SSF52058">
    <property type="entry name" value="L domain-like"/>
    <property type="match status" value="1"/>
</dbReference>
<evidence type="ECO:0000313" key="15">
    <source>
        <dbReference type="Proteomes" id="UP001630127"/>
    </source>
</evidence>
<evidence type="ECO:0000256" key="7">
    <source>
        <dbReference type="ARBA" id="ARBA00022737"/>
    </source>
</evidence>
<feature type="domain" description="NB-ARC" evidence="11">
    <location>
        <begin position="4"/>
        <end position="169"/>
    </location>
</feature>
<dbReference type="Gene3D" id="3.40.50.300">
    <property type="entry name" value="P-loop containing nucleotide triphosphate hydrolases"/>
    <property type="match status" value="1"/>
</dbReference>
<comment type="subcellular location">
    <subcellularLocation>
        <location evidence="2">Cytoplasm</location>
    </subcellularLocation>
</comment>
<dbReference type="InterPro" id="IPR058922">
    <property type="entry name" value="WHD_DRP"/>
</dbReference>
<dbReference type="InterPro" id="IPR036388">
    <property type="entry name" value="WH-like_DNA-bd_sf"/>
</dbReference>
<feature type="domain" description="Disease resistance protein winged helix" evidence="12">
    <location>
        <begin position="253"/>
        <end position="324"/>
    </location>
</feature>
<evidence type="ECO:0000256" key="4">
    <source>
        <dbReference type="ARBA" id="ARBA00022490"/>
    </source>
</evidence>
<dbReference type="AlphaFoldDB" id="A0ABD2YKF9"/>
<comment type="similarity">
    <text evidence="3">Belongs to the disease resistance NB-LRR family.</text>
</comment>
<dbReference type="InterPro" id="IPR044974">
    <property type="entry name" value="Disease_R_plants"/>
</dbReference>
<evidence type="ECO:0000259" key="13">
    <source>
        <dbReference type="Pfam" id="PF23598"/>
    </source>
</evidence>
<keyword evidence="7" id="KW-0677">Repeat</keyword>
<evidence type="ECO:0000256" key="8">
    <source>
        <dbReference type="ARBA" id="ARBA00022741"/>
    </source>
</evidence>
<evidence type="ECO:0000256" key="10">
    <source>
        <dbReference type="ARBA" id="ARBA00022840"/>
    </source>
</evidence>
<dbReference type="Pfam" id="PF23598">
    <property type="entry name" value="LRR_14"/>
    <property type="match status" value="1"/>
</dbReference>
<dbReference type="Gene3D" id="1.10.8.430">
    <property type="entry name" value="Helical domain of apoptotic protease-activating factors"/>
    <property type="match status" value="1"/>
</dbReference>
<dbReference type="InterPro" id="IPR002182">
    <property type="entry name" value="NB-ARC"/>
</dbReference>
<dbReference type="Pfam" id="PF23559">
    <property type="entry name" value="WHD_DRP"/>
    <property type="match status" value="1"/>
</dbReference>
<dbReference type="InterPro" id="IPR055414">
    <property type="entry name" value="LRR_R13L4/SHOC2-like"/>
</dbReference>
<keyword evidence="10" id="KW-0067">ATP-binding</keyword>
<keyword evidence="9" id="KW-0611">Plant defense</keyword>
<evidence type="ECO:0000256" key="3">
    <source>
        <dbReference type="ARBA" id="ARBA00008894"/>
    </source>
</evidence>
<dbReference type="PRINTS" id="PR00364">
    <property type="entry name" value="DISEASERSIST"/>
</dbReference>
<dbReference type="GO" id="GO:0005737">
    <property type="term" value="C:cytoplasm"/>
    <property type="evidence" value="ECO:0007669"/>
    <property type="project" value="UniProtKB-SubCell"/>
</dbReference>
<keyword evidence="4" id="KW-0963">Cytoplasm</keyword>
<dbReference type="PANTHER" id="PTHR23155">
    <property type="entry name" value="DISEASE RESISTANCE PROTEIN RP"/>
    <property type="match status" value="1"/>
</dbReference>
<dbReference type="PANTHER" id="PTHR23155:SF1152">
    <property type="entry name" value="AAA+ ATPASE DOMAIN-CONTAINING PROTEIN"/>
    <property type="match status" value="1"/>
</dbReference>
<dbReference type="GO" id="GO:0009626">
    <property type="term" value="P:plant-type hypersensitive response"/>
    <property type="evidence" value="ECO:0007669"/>
    <property type="project" value="UniProtKB-KW"/>
</dbReference>
<feature type="non-terminal residue" evidence="14">
    <location>
        <position position="1"/>
    </location>
</feature>
<protein>
    <submittedName>
        <fullName evidence="14">Uncharacterized protein</fullName>
    </submittedName>
</protein>
<keyword evidence="15" id="KW-1185">Reference proteome</keyword>
<evidence type="ECO:0000256" key="1">
    <source>
        <dbReference type="ARBA" id="ARBA00002074"/>
    </source>
</evidence>
<dbReference type="EMBL" id="JBJUIK010000013">
    <property type="protein sequence ID" value="KAL3506469.1"/>
    <property type="molecule type" value="Genomic_DNA"/>
</dbReference>
<comment type="caution">
    <text evidence="14">The sequence shown here is derived from an EMBL/GenBank/DDBJ whole genome shotgun (WGS) entry which is preliminary data.</text>
</comment>
<dbReference type="InterPro" id="IPR027417">
    <property type="entry name" value="P-loop_NTPase"/>
</dbReference>
<proteinExistence type="inferred from homology"/>
<dbReference type="InterPro" id="IPR032675">
    <property type="entry name" value="LRR_dom_sf"/>
</dbReference>
<evidence type="ECO:0000259" key="11">
    <source>
        <dbReference type="Pfam" id="PF00931"/>
    </source>
</evidence>
<dbReference type="Gene3D" id="3.80.10.10">
    <property type="entry name" value="Ribonuclease Inhibitor"/>
    <property type="match status" value="2"/>
</dbReference>
<dbReference type="Pfam" id="PF00931">
    <property type="entry name" value="NB-ARC"/>
    <property type="match status" value="1"/>
</dbReference>
<comment type="function">
    <text evidence="1">Confers resistance to late blight (Phytophthora infestans) races carrying the avirulence gene Avr1. Resistance proteins guard the plant against pathogens that contain an appropriate avirulence protein via an indirect interaction with this avirulence protein. That triggers a defense system including the hypersensitive response, which restricts the pathogen growth.</text>
</comment>